<organism evidence="1 2">
    <name type="scientific">Acinetobacter phage Acj9</name>
    <dbReference type="NCBI Taxonomy" id="760939"/>
    <lineage>
        <taxon>Viruses</taxon>
        <taxon>Duplodnaviria</taxon>
        <taxon>Heunggongvirae</taxon>
        <taxon>Uroviricota</taxon>
        <taxon>Caudoviricetes</taxon>
        <taxon>Pantevenvirales</taxon>
        <taxon>Straboviridae</taxon>
        <taxon>Twarogvirinae</taxon>
        <taxon>Acajnonavirus</taxon>
        <taxon>Acajnonavirus acj9</taxon>
    </lineage>
</organism>
<gene>
    <name evidence="1" type="primary">a-gt.4</name>
    <name evidence="1" type="ORF">Acj9p115</name>
</gene>
<evidence type="ECO:0000313" key="1">
    <source>
        <dbReference type="EMBL" id="ADG60015.1"/>
    </source>
</evidence>
<protein>
    <submittedName>
        <fullName evidence="1">Uncharacterized protein a-gt.4</fullName>
    </submittedName>
</protein>
<keyword evidence="2" id="KW-1185">Reference proteome</keyword>
<reference evidence="1 2" key="1">
    <citation type="journal article" date="2010" name="Virol. J.">
        <title>Genomes of the T4-related bacteriophages as windows on microbial genome evolution.</title>
        <authorList>
            <person name="Petrov V.M."/>
            <person name="Ratnayaka S."/>
            <person name="Nolan J.M."/>
            <person name="Miller E.S."/>
            <person name="Karam J.D."/>
        </authorList>
    </citation>
    <scope>NUCLEOTIDE SEQUENCE [LARGE SCALE GENOMIC DNA]</scope>
</reference>
<proteinExistence type="predicted"/>
<sequence length="122" mass="14288">MNIEQLNVETEARDAIDAQIAEEDRLDYEFEASKIQTRIEADAKRQAEKILKKNKREIARLKKHAEQCVLTGNYFGYQYAVKKLRDFYKQPYTEQLIRDMWTSSRGAIVDIMVDAIEKAKQA</sequence>
<dbReference type="Proteomes" id="UP000008731">
    <property type="component" value="Segment"/>
</dbReference>
<name>E5EPP9_9CAUD</name>
<dbReference type="RefSeq" id="YP_004010252.1">
    <property type="nucleotide sequence ID" value="NC_014663.1"/>
</dbReference>
<dbReference type="InterPro" id="IPR022558">
    <property type="entry name" value="DUF2654"/>
</dbReference>
<dbReference type="OrthoDB" id="26989at10239"/>
<dbReference type="KEGG" id="vg:9926549"/>
<evidence type="ECO:0000313" key="2">
    <source>
        <dbReference type="Proteomes" id="UP000008731"/>
    </source>
</evidence>
<dbReference type="GeneID" id="9926549"/>
<dbReference type="EMBL" id="HM004124">
    <property type="protein sequence ID" value="ADG60015.1"/>
    <property type="molecule type" value="Genomic_DNA"/>
</dbReference>
<accession>E5EPP9</accession>
<dbReference type="Pfam" id="PF10849">
    <property type="entry name" value="DUF2654"/>
    <property type="match status" value="1"/>
</dbReference>